<dbReference type="AlphaFoldDB" id="A0A7Y2LZD0"/>
<dbReference type="GO" id="GO:0055085">
    <property type="term" value="P:transmembrane transport"/>
    <property type="evidence" value="ECO:0007669"/>
    <property type="project" value="InterPro"/>
</dbReference>
<dbReference type="RefSeq" id="WP_167034420.1">
    <property type="nucleotide sequence ID" value="NZ_BAAANA010000002.1"/>
</dbReference>
<dbReference type="PROSITE" id="PS50928">
    <property type="entry name" value="ABC_TM1"/>
    <property type="match status" value="1"/>
</dbReference>
<keyword evidence="6 7" id="KW-0472">Membrane</keyword>
<comment type="subcellular location">
    <subcellularLocation>
        <location evidence="1 7">Cell membrane</location>
        <topology evidence="1 7">Multi-pass membrane protein</topology>
    </subcellularLocation>
</comment>
<evidence type="ECO:0000256" key="1">
    <source>
        <dbReference type="ARBA" id="ARBA00004651"/>
    </source>
</evidence>
<comment type="similarity">
    <text evidence="7">Belongs to the binding-protein-dependent transport system permease family.</text>
</comment>
<protein>
    <submittedName>
        <fullName evidence="9">ABC transporter permease</fullName>
    </submittedName>
</protein>
<reference evidence="9 10" key="1">
    <citation type="submission" date="2020-05" db="EMBL/GenBank/DDBJ databases">
        <title>MicrobeNet Type strains.</title>
        <authorList>
            <person name="Nicholson A.C."/>
        </authorList>
    </citation>
    <scope>NUCLEOTIDE SEQUENCE [LARGE SCALE GENOMIC DNA]</scope>
    <source>
        <strain evidence="9 10">JCM 14282</strain>
    </source>
</reference>
<organism evidence="9 10">
    <name type="scientific">Microbacterium ulmi</name>
    <dbReference type="NCBI Taxonomy" id="179095"/>
    <lineage>
        <taxon>Bacteria</taxon>
        <taxon>Bacillati</taxon>
        <taxon>Actinomycetota</taxon>
        <taxon>Actinomycetes</taxon>
        <taxon>Micrococcales</taxon>
        <taxon>Microbacteriaceae</taxon>
        <taxon>Microbacterium</taxon>
    </lineage>
</organism>
<feature type="transmembrane region" description="Helical" evidence="7">
    <location>
        <begin position="242"/>
        <end position="263"/>
    </location>
</feature>
<dbReference type="InterPro" id="IPR035906">
    <property type="entry name" value="MetI-like_sf"/>
</dbReference>
<dbReference type="PANTHER" id="PTHR43386">
    <property type="entry name" value="OLIGOPEPTIDE TRANSPORT SYSTEM PERMEASE PROTEIN APPC"/>
    <property type="match status" value="1"/>
</dbReference>
<evidence type="ECO:0000256" key="2">
    <source>
        <dbReference type="ARBA" id="ARBA00022448"/>
    </source>
</evidence>
<dbReference type="InterPro" id="IPR000515">
    <property type="entry name" value="MetI-like"/>
</dbReference>
<feature type="transmembrane region" description="Helical" evidence="7">
    <location>
        <begin position="83"/>
        <end position="103"/>
    </location>
</feature>
<gene>
    <name evidence="9" type="ORF">HLA99_00200</name>
</gene>
<evidence type="ECO:0000256" key="7">
    <source>
        <dbReference type="RuleBase" id="RU363032"/>
    </source>
</evidence>
<feature type="transmembrane region" description="Helical" evidence="7">
    <location>
        <begin position="200"/>
        <end position="222"/>
    </location>
</feature>
<dbReference type="Pfam" id="PF00528">
    <property type="entry name" value="BPD_transp_1"/>
    <property type="match status" value="1"/>
</dbReference>
<evidence type="ECO:0000256" key="6">
    <source>
        <dbReference type="ARBA" id="ARBA00023136"/>
    </source>
</evidence>
<keyword evidence="2 7" id="KW-0813">Transport</keyword>
<comment type="caution">
    <text evidence="9">The sequence shown here is derived from an EMBL/GenBank/DDBJ whole genome shotgun (WGS) entry which is preliminary data.</text>
</comment>
<dbReference type="Gene3D" id="1.10.3720.10">
    <property type="entry name" value="MetI-like"/>
    <property type="match status" value="1"/>
</dbReference>
<dbReference type="CDD" id="cd06261">
    <property type="entry name" value="TM_PBP2"/>
    <property type="match status" value="1"/>
</dbReference>
<dbReference type="Proteomes" id="UP000543598">
    <property type="component" value="Unassembled WGS sequence"/>
</dbReference>
<name>A0A7Y2LZD0_9MICO</name>
<dbReference type="InterPro" id="IPR050366">
    <property type="entry name" value="BP-dependent_transpt_permease"/>
</dbReference>
<proteinExistence type="inferred from homology"/>
<evidence type="ECO:0000259" key="8">
    <source>
        <dbReference type="PROSITE" id="PS50928"/>
    </source>
</evidence>
<feature type="transmembrane region" description="Helical" evidence="7">
    <location>
        <begin position="115"/>
        <end position="133"/>
    </location>
</feature>
<dbReference type="PANTHER" id="PTHR43386:SF1">
    <property type="entry name" value="D,D-DIPEPTIDE TRANSPORT SYSTEM PERMEASE PROTEIN DDPC-RELATED"/>
    <property type="match status" value="1"/>
</dbReference>
<keyword evidence="4 7" id="KW-0812">Transmembrane</keyword>
<sequence length="278" mass="28361">MSGALARARGIPFLVGASILVVAAALLAVAFGAALFPDATRTDILSALLPPLQDGHLLGTDQLGRDVLALSVAGAASSLGGPITIAVGAAVIGVVFGSVAGYWRGPVDAVFSRATDLLLALPVVLVAIVVAGILGSGYWLTVALLIVLFSPTDYRIVRSAVIEQRPRPYIEATRLSGTSAARTLAVHVLPNVLRLVVANLLLNIAFAIVSLSSLSFLGLGVPDGTADWGRQLTDAKLVLGENPAAMIVPAVLIVLVASAVNILGDWLSEKAGGDAGVR</sequence>
<keyword evidence="3" id="KW-1003">Cell membrane</keyword>
<keyword evidence="5 7" id="KW-1133">Transmembrane helix</keyword>
<feature type="domain" description="ABC transmembrane type-1" evidence="8">
    <location>
        <begin position="79"/>
        <end position="264"/>
    </location>
</feature>
<evidence type="ECO:0000313" key="9">
    <source>
        <dbReference type="EMBL" id="NNH02298.1"/>
    </source>
</evidence>
<feature type="transmembrane region" description="Helical" evidence="7">
    <location>
        <begin position="12"/>
        <end position="36"/>
    </location>
</feature>
<dbReference type="GO" id="GO:0005886">
    <property type="term" value="C:plasma membrane"/>
    <property type="evidence" value="ECO:0007669"/>
    <property type="project" value="UniProtKB-SubCell"/>
</dbReference>
<evidence type="ECO:0000313" key="10">
    <source>
        <dbReference type="Proteomes" id="UP000543598"/>
    </source>
</evidence>
<dbReference type="SUPFAM" id="SSF161098">
    <property type="entry name" value="MetI-like"/>
    <property type="match status" value="1"/>
</dbReference>
<evidence type="ECO:0000256" key="4">
    <source>
        <dbReference type="ARBA" id="ARBA00022692"/>
    </source>
</evidence>
<accession>A0A7Y2LZD0</accession>
<evidence type="ECO:0000256" key="5">
    <source>
        <dbReference type="ARBA" id="ARBA00022989"/>
    </source>
</evidence>
<dbReference type="EMBL" id="JABEMB010000001">
    <property type="protein sequence ID" value="NNH02298.1"/>
    <property type="molecule type" value="Genomic_DNA"/>
</dbReference>
<keyword evidence="10" id="KW-1185">Reference proteome</keyword>
<evidence type="ECO:0000256" key="3">
    <source>
        <dbReference type="ARBA" id="ARBA00022475"/>
    </source>
</evidence>